<protein>
    <submittedName>
        <fullName evidence="2">Uncharacterized protein</fullName>
    </submittedName>
</protein>
<evidence type="ECO:0000313" key="3">
    <source>
        <dbReference type="Proteomes" id="UP000178794"/>
    </source>
</evidence>
<organism evidence="2 3">
    <name type="scientific">Candidatus Kaiserbacteria bacterium RIFCSPHIGHO2_02_FULL_50_50</name>
    <dbReference type="NCBI Taxonomy" id="1798492"/>
    <lineage>
        <taxon>Bacteria</taxon>
        <taxon>Candidatus Kaiseribacteriota</taxon>
    </lineage>
</organism>
<gene>
    <name evidence="2" type="ORF">A3C89_02580</name>
</gene>
<accession>A0A1F6DD87</accession>
<evidence type="ECO:0000313" key="2">
    <source>
        <dbReference type="EMBL" id="OGG59365.1"/>
    </source>
</evidence>
<feature type="transmembrane region" description="Helical" evidence="1">
    <location>
        <begin position="6"/>
        <end position="25"/>
    </location>
</feature>
<dbReference type="Proteomes" id="UP000178794">
    <property type="component" value="Unassembled WGS sequence"/>
</dbReference>
<reference evidence="2 3" key="1">
    <citation type="journal article" date="2016" name="Nat. Commun.">
        <title>Thousands of microbial genomes shed light on interconnected biogeochemical processes in an aquifer system.</title>
        <authorList>
            <person name="Anantharaman K."/>
            <person name="Brown C.T."/>
            <person name="Hug L.A."/>
            <person name="Sharon I."/>
            <person name="Castelle C.J."/>
            <person name="Probst A.J."/>
            <person name="Thomas B.C."/>
            <person name="Singh A."/>
            <person name="Wilkins M.J."/>
            <person name="Karaoz U."/>
            <person name="Brodie E.L."/>
            <person name="Williams K.H."/>
            <person name="Hubbard S.S."/>
            <person name="Banfield J.F."/>
        </authorList>
    </citation>
    <scope>NUCLEOTIDE SEQUENCE [LARGE SCALE GENOMIC DNA]</scope>
</reference>
<keyword evidence="1" id="KW-1133">Transmembrane helix</keyword>
<proteinExistence type="predicted"/>
<dbReference type="STRING" id="1798492.A3C89_02580"/>
<comment type="caution">
    <text evidence="2">The sequence shown here is derived from an EMBL/GenBank/DDBJ whole genome shotgun (WGS) entry which is preliminary data.</text>
</comment>
<sequence length="180" mass="20105">MSNLFEGVLAFIGIGVLVLVLYYIYDLIHERKCRTKAQFIASACYNLQSEIAKIADDPFLGKDLMASVAAIRKEISLYLESFRQNSVRSSLLVHTGKSLQRRAQCTLASAQTDIEVRTAMCEEYTHLLPIVAEAIEEALLKEDSLAAKHWHTLGLASSDVKGGGIFYAHFLIKLLHHTYC</sequence>
<keyword evidence="1" id="KW-0812">Transmembrane</keyword>
<dbReference type="AlphaFoldDB" id="A0A1F6DD87"/>
<evidence type="ECO:0000256" key="1">
    <source>
        <dbReference type="SAM" id="Phobius"/>
    </source>
</evidence>
<dbReference type="EMBL" id="MFLF01000016">
    <property type="protein sequence ID" value="OGG59365.1"/>
    <property type="molecule type" value="Genomic_DNA"/>
</dbReference>
<keyword evidence="1" id="KW-0472">Membrane</keyword>
<name>A0A1F6DD87_9BACT</name>